<gene>
    <name evidence="2" type="ORF">C8P69_10232</name>
</gene>
<dbReference type="NCBIfam" id="TIGR02218">
    <property type="entry name" value="phg_TIGR02218"/>
    <property type="match status" value="1"/>
</dbReference>
<dbReference type="Pfam" id="PF09931">
    <property type="entry name" value="Phage_phiJL001_Gp84_N"/>
    <property type="match status" value="1"/>
</dbReference>
<proteinExistence type="predicted"/>
<protein>
    <submittedName>
        <fullName evidence="2">Putative phage protein (TIGR02218 family)</fullName>
    </submittedName>
</protein>
<reference evidence="2 3" key="1">
    <citation type="submission" date="2018-04" db="EMBL/GenBank/DDBJ databases">
        <title>Genomic Encyclopedia of Archaeal and Bacterial Type Strains, Phase II (KMG-II): from individual species to whole genera.</title>
        <authorList>
            <person name="Goeker M."/>
        </authorList>
    </citation>
    <scope>NUCLEOTIDE SEQUENCE [LARGE SCALE GENOMIC DNA]</scope>
    <source>
        <strain evidence="2 3">DSM 25521</strain>
    </source>
</reference>
<dbReference type="EMBL" id="PZZL01000002">
    <property type="protein sequence ID" value="PTM60650.1"/>
    <property type="molecule type" value="Genomic_DNA"/>
</dbReference>
<dbReference type="AlphaFoldDB" id="A0A2T4ZFF5"/>
<evidence type="ECO:0000259" key="1">
    <source>
        <dbReference type="Pfam" id="PF09356"/>
    </source>
</evidence>
<dbReference type="RefSeq" id="WP_108174611.1">
    <property type="nucleotide sequence ID" value="NZ_PZZL01000002.1"/>
</dbReference>
<dbReference type="Pfam" id="PF09356">
    <property type="entry name" value="Phage_BR0599"/>
    <property type="match status" value="1"/>
</dbReference>
<comment type="caution">
    <text evidence="2">The sequence shown here is derived from an EMBL/GenBank/DDBJ whole genome shotgun (WGS) entry which is preliminary data.</text>
</comment>
<dbReference type="Proteomes" id="UP000241808">
    <property type="component" value="Unassembled WGS sequence"/>
</dbReference>
<sequence length="294" mass="30448">MRTLPPGLQARLETGCTTLATAWILRRTDGVVLGFTDHDADLVVDGVTCHAASGFDASAAAEKLGFAPSAAEVAGALVDDAIAEADLRAGRYYGATVEVHCVDWERPDLTVHLSTLTLGSVTREGKAFRAELRSRASALDVERGRLYTPRCSADLGDARCGVDLTGPDRRGEAVVVATGEASLVLSGLTLDIDRLAGGRLAVTSGAAAGWSVEIAAASVVSGGVRLSLWQSPPEQPAPGDAVTVTIGCDKSFATCRDRFANALNFRGFPHMPGIDRILSVPVPGEGGHDGSVVG</sequence>
<organism evidence="2 3">
    <name type="scientific">Phreatobacter oligotrophus</name>
    <dbReference type="NCBI Taxonomy" id="1122261"/>
    <lineage>
        <taxon>Bacteria</taxon>
        <taxon>Pseudomonadati</taxon>
        <taxon>Pseudomonadota</taxon>
        <taxon>Alphaproteobacteria</taxon>
        <taxon>Hyphomicrobiales</taxon>
        <taxon>Phreatobacteraceae</taxon>
        <taxon>Phreatobacter</taxon>
    </lineage>
</organism>
<evidence type="ECO:0000313" key="3">
    <source>
        <dbReference type="Proteomes" id="UP000241808"/>
    </source>
</evidence>
<dbReference type="InterPro" id="IPR018964">
    <property type="entry name" value="Phage_phiJL001_Gp84_C"/>
</dbReference>
<keyword evidence="3" id="KW-1185">Reference proteome</keyword>
<dbReference type="OrthoDB" id="1633386at2"/>
<dbReference type="InterPro" id="IPR011928">
    <property type="entry name" value="Phage_phiJL001_Gp84"/>
</dbReference>
<evidence type="ECO:0000313" key="2">
    <source>
        <dbReference type="EMBL" id="PTM60650.1"/>
    </source>
</evidence>
<name>A0A2T4ZFF5_9HYPH</name>
<accession>A0A2T4ZFF5</accession>
<feature type="domain" description="Bacteriophage phiJL001 Gp84 C-terminal" evidence="1">
    <location>
        <begin position="196"/>
        <end position="275"/>
    </location>
</feature>